<reference evidence="1" key="1">
    <citation type="journal article" date="2014" name="Front. Microbiol.">
        <title>High frequency of phylogenetically diverse reductive dehalogenase-homologous genes in deep subseafloor sedimentary metagenomes.</title>
        <authorList>
            <person name="Kawai M."/>
            <person name="Futagami T."/>
            <person name="Toyoda A."/>
            <person name="Takaki Y."/>
            <person name="Nishi S."/>
            <person name="Hori S."/>
            <person name="Arai W."/>
            <person name="Tsubouchi T."/>
            <person name="Morono Y."/>
            <person name="Uchiyama I."/>
            <person name="Ito T."/>
            <person name="Fujiyama A."/>
            <person name="Inagaki F."/>
            <person name="Takami H."/>
        </authorList>
    </citation>
    <scope>NUCLEOTIDE SEQUENCE</scope>
    <source>
        <strain evidence="1">Expedition CK06-06</strain>
    </source>
</reference>
<sequence length="94" mass="10559">MNVAELLERQYGVKTTYSINPEIAQVEITLTKILSYNPKRVSFILVNMGADFITVAPDPLVSDTRGIYLVPNGGTLSMSWTEDFEMPTLEWFGI</sequence>
<evidence type="ECO:0000313" key="1">
    <source>
        <dbReference type="EMBL" id="GAJ14833.1"/>
    </source>
</evidence>
<comment type="caution">
    <text evidence="1">The sequence shown here is derived from an EMBL/GenBank/DDBJ whole genome shotgun (WGS) entry which is preliminary data.</text>
</comment>
<organism evidence="1">
    <name type="scientific">marine sediment metagenome</name>
    <dbReference type="NCBI Taxonomy" id="412755"/>
    <lineage>
        <taxon>unclassified sequences</taxon>
        <taxon>metagenomes</taxon>
        <taxon>ecological metagenomes</taxon>
    </lineage>
</organism>
<feature type="non-terminal residue" evidence="1">
    <location>
        <position position="94"/>
    </location>
</feature>
<name>X1UBD2_9ZZZZ</name>
<protein>
    <submittedName>
        <fullName evidence="1">Uncharacterized protein</fullName>
    </submittedName>
</protein>
<accession>X1UBD2</accession>
<proteinExistence type="predicted"/>
<gene>
    <name evidence="1" type="ORF">S12H4_48019</name>
</gene>
<dbReference type="AlphaFoldDB" id="X1UBD2"/>
<dbReference type="EMBL" id="BARW01029961">
    <property type="protein sequence ID" value="GAJ14833.1"/>
    <property type="molecule type" value="Genomic_DNA"/>
</dbReference>